<name>A0A1H6CMG1_9ACTN</name>
<accession>A0A1H6CMG1</accession>
<dbReference type="Gene3D" id="1.10.10.10">
    <property type="entry name" value="Winged helix-like DNA-binding domain superfamily/Winged helix DNA-binding domain"/>
    <property type="match status" value="1"/>
</dbReference>
<feature type="region of interest" description="Disordered" evidence="2">
    <location>
        <begin position="1"/>
        <end position="25"/>
    </location>
</feature>
<keyword evidence="4" id="KW-1185">Reference proteome</keyword>
<proteinExistence type="inferred from homology"/>
<dbReference type="PANTHER" id="PTHR18964:SF149">
    <property type="entry name" value="BIFUNCTIONAL UDP-N-ACETYLGLUCOSAMINE 2-EPIMERASE_N-ACETYLMANNOSAMINE KINASE"/>
    <property type="match status" value="1"/>
</dbReference>
<keyword evidence="3" id="KW-0808">Transferase</keyword>
<reference evidence="4" key="1">
    <citation type="submission" date="2016-10" db="EMBL/GenBank/DDBJ databases">
        <authorList>
            <person name="Varghese N."/>
            <person name="Submissions S."/>
        </authorList>
    </citation>
    <scope>NUCLEOTIDE SEQUENCE [LARGE SCALE GENOMIC DNA]</scope>
    <source>
        <strain evidence="4">DSM 43163</strain>
    </source>
</reference>
<dbReference type="RefSeq" id="WP_103939869.1">
    <property type="nucleotide sequence ID" value="NZ_FNVO01000010.1"/>
</dbReference>
<dbReference type="InterPro" id="IPR036390">
    <property type="entry name" value="WH_DNA-bd_sf"/>
</dbReference>
<keyword evidence="3" id="KW-0418">Kinase</keyword>
<evidence type="ECO:0000313" key="3">
    <source>
        <dbReference type="EMBL" id="SEG73825.1"/>
    </source>
</evidence>
<dbReference type="SUPFAM" id="SSF53067">
    <property type="entry name" value="Actin-like ATPase domain"/>
    <property type="match status" value="1"/>
</dbReference>
<evidence type="ECO:0000256" key="2">
    <source>
        <dbReference type="SAM" id="MobiDB-lite"/>
    </source>
</evidence>
<gene>
    <name evidence="3" type="ORF">SAMN04489712_110159</name>
</gene>
<dbReference type="SUPFAM" id="SSF46785">
    <property type="entry name" value="Winged helix' DNA-binding domain"/>
    <property type="match status" value="1"/>
</dbReference>
<organism evidence="3 4">
    <name type="scientific">Thermomonospora echinospora</name>
    <dbReference type="NCBI Taxonomy" id="1992"/>
    <lineage>
        <taxon>Bacteria</taxon>
        <taxon>Bacillati</taxon>
        <taxon>Actinomycetota</taxon>
        <taxon>Actinomycetes</taxon>
        <taxon>Streptosporangiales</taxon>
        <taxon>Thermomonosporaceae</taxon>
        <taxon>Thermomonospora</taxon>
    </lineage>
</organism>
<protein>
    <submittedName>
        <fullName evidence="3">Sugar kinase of the NBD/HSP70 family, may contain an N-terminal HTH domain</fullName>
    </submittedName>
</protein>
<feature type="compositionally biased region" description="Basic residues" evidence="2">
    <location>
        <begin position="15"/>
        <end position="25"/>
    </location>
</feature>
<dbReference type="PANTHER" id="PTHR18964">
    <property type="entry name" value="ROK (REPRESSOR, ORF, KINASE) FAMILY"/>
    <property type="match status" value="1"/>
</dbReference>
<dbReference type="OrthoDB" id="3189808at2"/>
<dbReference type="Proteomes" id="UP000236723">
    <property type="component" value="Unassembled WGS sequence"/>
</dbReference>
<dbReference type="InterPro" id="IPR036388">
    <property type="entry name" value="WH-like_DNA-bd_sf"/>
</dbReference>
<dbReference type="InterPro" id="IPR043129">
    <property type="entry name" value="ATPase_NBD"/>
</dbReference>
<dbReference type="AlphaFoldDB" id="A0A1H6CMG1"/>
<evidence type="ECO:0000256" key="1">
    <source>
        <dbReference type="ARBA" id="ARBA00006479"/>
    </source>
</evidence>
<dbReference type="Pfam" id="PF00480">
    <property type="entry name" value="ROK"/>
    <property type="match status" value="1"/>
</dbReference>
<sequence>MTGPTPAGRGISPAARRRAVRRRQGGRISSLAEITRRNHQRVFEEVVIMDGPSAKDIAEVTGLGHSTVAGVVKQLSGKGLVRVDAPAERAVRGRRPQPIRVNDGRFYIAGVEIESHRVLGVITNLHGTPVVRPQEIDLPPTDPDDPVDPDLVVDSVRELVDRLIAELLAGRDDAPADRPLLGLGVEVGGRVDGESGTVVHSPNLRWDEMRTGRILLRQRLRDATRLHTVVDNDVNALGVAQRWFGVGRDLEDFGVVYMSENGIGGALFARGELNRGAMGAAGEFGHQTLTVNGPRCRCGSRGCTEAVATVRAVADDLRTDPDEALRRAAEGDRKAEEAFVQAGRYMGQAVVNVCVSNDPGPIIFTGDQIHASRLDGRAPVLLNDVYHEAMLEVVQEHTMCSDAADRFRFVPDQEHWNGPRGAATLVIRDVIAGLVQV</sequence>
<evidence type="ECO:0000313" key="4">
    <source>
        <dbReference type="Proteomes" id="UP000236723"/>
    </source>
</evidence>
<dbReference type="GO" id="GO:0016301">
    <property type="term" value="F:kinase activity"/>
    <property type="evidence" value="ECO:0007669"/>
    <property type="project" value="UniProtKB-KW"/>
</dbReference>
<comment type="similarity">
    <text evidence="1">Belongs to the ROK (NagC/XylR) family.</text>
</comment>
<dbReference type="EMBL" id="FNVO01000010">
    <property type="protein sequence ID" value="SEG73825.1"/>
    <property type="molecule type" value="Genomic_DNA"/>
</dbReference>
<dbReference type="Gene3D" id="3.30.420.40">
    <property type="match status" value="2"/>
</dbReference>
<dbReference type="InterPro" id="IPR000600">
    <property type="entry name" value="ROK"/>
</dbReference>